<keyword evidence="3" id="KW-0812">Transmembrane</keyword>
<name>A0AAX6M9J8_9PEZI</name>
<gene>
    <name evidence="4" type="ORF">Daesc_009400</name>
</gene>
<comment type="caution">
    <text evidence="4">The sequence shown here is derived from an EMBL/GenBank/DDBJ whole genome shotgun (WGS) entry which is preliminary data.</text>
</comment>
<evidence type="ECO:0000256" key="2">
    <source>
        <dbReference type="ARBA" id="ARBA00023002"/>
    </source>
</evidence>
<sequence length="348" mass="38486">MSGKGTILLTGANGGIGLAVVRKLVSQPDLAAYHGLYAVRDASSAERLRSVLGGPTAGPHPHDILSLDLTRLDDVRKVAASINARVAAGEIPAIRVLILNAAYLEFDQQTWTPEGFDTSFAASYLGHWLLTLLLLQSMDKDRGRILVIGSSAHDTQDSRNNAGAQYVEKKWQTIFHDSTEPIAKGTWSSTKEDPSFRGGYRRYGAAKLCQVMMIPELQRRIDADPVLSGISVLGIDPGSTPTYLVRRGDWRITGLWTYIMPWLVVILTWLWPNGTNRTVTKSARDIITAAFDSNPTLGERPKALYLNGEELREMAAEARDPRKREILWKDTVKYTGLDKNETILANWA</sequence>
<protein>
    <recommendedName>
        <fullName evidence="6">Short-chain dehydrogenase</fullName>
    </recommendedName>
</protein>
<dbReference type="PANTHER" id="PTHR24320:SF152">
    <property type="entry name" value="SHORT-CHAIN DEHYDROGENASE_REDUCTASE FAMILY PROTEIN"/>
    <property type="match status" value="1"/>
</dbReference>
<accession>A0AAX6M9J8</accession>
<dbReference type="EMBL" id="JBANMG010000009">
    <property type="protein sequence ID" value="KAK6949325.1"/>
    <property type="molecule type" value="Genomic_DNA"/>
</dbReference>
<comment type="similarity">
    <text evidence="1">Belongs to the short-chain dehydrogenases/reductases (SDR) family.</text>
</comment>
<dbReference type="Proteomes" id="UP001369815">
    <property type="component" value="Unassembled WGS sequence"/>
</dbReference>
<feature type="transmembrane region" description="Helical" evidence="3">
    <location>
        <begin position="255"/>
        <end position="272"/>
    </location>
</feature>
<evidence type="ECO:0008006" key="6">
    <source>
        <dbReference type="Google" id="ProtNLM"/>
    </source>
</evidence>
<evidence type="ECO:0000313" key="5">
    <source>
        <dbReference type="Proteomes" id="UP001369815"/>
    </source>
</evidence>
<organism evidence="4 5">
    <name type="scientific">Daldinia eschscholtzii</name>
    <dbReference type="NCBI Taxonomy" id="292717"/>
    <lineage>
        <taxon>Eukaryota</taxon>
        <taxon>Fungi</taxon>
        <taxon>Dikarya</taxon>
        <taxon>Ascomycota</taxon>
        <taxon>Pezizomycotina</taxon>
        <taxon>Sordariomycetes</taxon>
        <taxon>Xylariomycetidae</taxon>
        <taxon>Xylariales</taxon>
        <taxon>Hypoxylaceae</taxon>
        <taxon>Daldinia</taxon>
    </lineage>
</organism>
<dbReference type="GO" id="GO:0016491">
    <property type="term" value="F:oxidoreductase activity"/>
    <property type="evidence" value="ECO:0007669"/>
    <property type="project" value="UniProtKB-KW"/>
</dbReference>
<keyword evidence="2" id="KW-0560">Oxidoreductase</keyword>
<dbReference type="Pfam" id="PF00106">
    <property type="entry name" value="adh_short"/>
    <property type="match status" value="1"/>
</dbReference>
<keyword evidence="5" id="KW-1185">Reference proteome</keyword>
<dbReference type="InterPro" id="IPR002347">
    <property type="entry name" value="SDR_fam"/>
</dbReference>
<dbReference type="PANTHER" id="PTHR24320">
    <property type="entry name" value="RETINOL DEHYDROGENASE"/>
    <property type="match status" value="1"/>
</dbReference>
<dbReference type="InterPro" id="IPR036291">
    <property type="entry name" value="NAD(P)-bd_dom_sf"/>
</dbReference>
<reference evidence="4 5" key="1">
    <citation type="journal article" date="2024" name="Front Chem Biol">
        <title>Unveiling the potential of Daldinia eschscholtzii MFLUCC 19-0629 through bioactivity and bioinformatics studies for enhanced sustainable agriculture production.</title>
        <authorList>
            <person name="Brooks S."/>
            <person name="Weaver J.A."/>
            <person name="Klomchit A."/>
            <person name="Alharthi S.A."/>
            <person name="Onlamun T."/>
            <person name="Nurani R."/>
            <person name="Vong T.K."/>
            <person name="Alberti F."/>
            <person name="Greco C."/>
        </authorList>
    </citation>
    <scope>NUCLEOTIDE SEQUENCE [LARGE SCALE GENOMIC DNA]</scope>
    <source>
        <strain evidence="4">MFLUCC 19-0629</strain>
    </source>
</reference>
<proteinExistence type="inferred from homology"/>
<keyword evidence="3" id="KW-0472">Membrane</keyword>
<dbReference type="PRINTS" id="PR00081">
    <property type="entry name" value="GDHRDH"/>
</dbReference>
<keyword evidence="3" id="KW-1133">Transmembrane helix</keyword>
<evidence type="ECO:0000313" key="4">
    <source>
        <dbReference type="EMBL" id="KAK6949325.1"/>
    </source>
</evidence>
<dbReference type="Gene3D" id="3.40.50.720">
    <property type="entry name" value="NAD(P)-binding Rossmann-like Domain"/>
    <property type="match status" value="1"/>
</dbReference>
<evidence type="ECO:0000256" key="3">
    <source>
        <dbReference type="SAM" id="Phobius"/>
    </source>
</evidence>
<dbReference type="AlphaFoldDB" id="A0AAX6M9J8"/>
<dbReference type="SUPFAM" id="SSF51735">
    <property type="entry name" value="NAD(P)-binding Rossmann-fold domains"/>
    <property type="match status" value="1"/>
</dbReference>
<evidence type="ECO:0000256" key="1">
    <source>
        <dbReference type="ARBA" id="ARBA00006484"/>
    </source>
</evidence>